<name>A0A2C9WP74_MANES</name>
<reference evidence="1" key="1">
    <citation type="submission" date="2016-02" db="EMBL/GenBank/DDBJ databases">
        <title>WGS assembly of Manihot esculenta.</title>
        <authorList>
            <person name="Bredeson J.V."/>
            <person name="Prochnik S.E."/>
            <person name="Lyons J.B."/>
            <person name="Schmutz J."/>
            <person name="Grimwood J."/>
            <person name="Vrebalov J."/>
            <person name="Bart R.S."/>
            <person name="Amuge T."/>
            <person name="Ferguson M.E."/>
            <person name="Green R."/>
            <person name="Putnam N."/>
            <person name="Stites J."/>
            <person name="Rounsley S."/>
            <person name="Rokhsar D.S."/>
        </authorList>
    </citation>
    <scope>NUCLEOTIDE SEQUENCE [LARGE SCALE GENOMIC DNA]</scope>
    <source>
        <tissue evidence="1">Leaf</tissue>
    </source>
</reference>
<proteinExistence type="predicted"/>
<dbReference type="AlphaFoldDB" id="A0A2C9WP74"/>
<protein>
    <submittedName>
        <fullName evidence="1">Uncharacterized protein</fullName>
    </submittedName>
</protein>
<evidence type="ECO:0000313" key="1">
    <source>
        <dbReference type="EMBL" id="OAY62302.1"/>
    </source>
</evidence>
<accession>A0A2C9WP74</accession>
<sequence length="45" mass="5398">MQLKSKHDSCIHMLKCPTQMEQNKTQHLFSKNWLASFCMNHEDFT</sequence>
<gene>
    <name evidence="1" type="ORF">MANES_01G257900</name>
</gene>
<organism evidence="1">
    <name type="scientific">Manihot esculenta</name>
    <name type="common">Cassava</name>
    <name type="synonym">Jatropha manihot</name>
    <dbReference type="NCBI Taxonomy" id="3983"/>
    <lineage>
        <taxon>Eukaryota</taxon>
        <taxon>Viridiplantae</taxon>
        <taxon>Streptophyta</taxon>
        <taxon>Embryophyta</taxon>
        <taxon>Tracheophyta</taxon>
        <taxon>Spermatophyta</taxon>
        <taxon>Magnoliopsida</taxon>
        <taxon>eudicotyledons</taxon>
        <taxon>Gunneridae</taxon>
        <taxon>Pentapetalae</taxon>
        <taxon>rosids</taxon>
        <taxon>fabids</taxon>
        <taxon>Malpighiales</taxon>
        <taxon>Euphorbiaceae</taxon>
        <taxon>Crotonoideae</taxon>
        <taxon>Manihoteae</taxon>
        <taxon>Manihot</taxon>
    </lineage>
</organism>
<dbReference type="EMBL" id="CM004387">
    <property type="protein sequence ID" value="OAY62302.1"/>
    <property type="molecule type" value="Genomic_DNA"/>
</dbReference>